<gene>
    <name evidence="6" type="ORF">KBB96_03355</name>
</gene>
<feature type="transmembrane region" description="Helical" evidence="5">
    <location>
        <begin position="352"/>
        <end position="372"/>
    </location>
</feature>
<feature type="transmembrane region" description="Helical" evidence="5">
    <location>
        <begin position="58"/>
        <end position="83"/>
    </location>
</feature>
<dbReference type="EMBL" id="CP073100">
    <property type="protein sequence ID" value="QUE51932.1"/>
    <property type="molecule type" value="Genomic_DNA"/>
</dbReference>
<keyword evidence="3 5" id="KW-1133">Transmembrane helix</keyword>
<sequence length="466" mass="51218">MNAPPTRGSDHDPGAAAPLERGLGLLQATSLNIANMVGIGPFITIPLFLATMNGPQAMIGWVLGAVLVLCDGLVWSELGAALPGSGGTYHFLKEIFRPYRWGRLLPFLFVWQFLISGTLEMASGYVGAVDYLKYAFPDWQHMFDRWGIPWGWSGIAALGCVLVVWMLSRRTRVVGWLAVGLTAGTLLTVLIVIVAGLTHFNPSLLKLPPDAFNLNLAFLLGLGGAMRIAVYDFLGYFNVCHLGDEVRTPGKTIPRAVILSVLVVATIYLTMNLSIIGVVPWQEAMKSQNVAALFMERLFGRPVAVAFTGLIVWTAIACMFAITLGYSRIPYAAAREGDFFRVFGKVHPRDHYPWLALMAMGALTAVFCFFPLQQIIDAAVTVRIVVQFMGQIIALHVLRTTRPDIRLPFRMWLYPLPSFIAFIGWIFLWVSSGWTLVLSGGGVIVSGCVAYVAWRKASNRTTMEPC</sequence>
<feature type="transmembrane region" description="Helical" evidence="5">
    <location>
        <begin position="104"/>
        <end position="128"/>
    </location>
</feature>
<dbReference type="KEGG" id="lamb:KBB96_03355"/>
<feature type="transmembrane region" description="Helical" evidence="5">
    <location>
        <begin position="411"/>
        <end position="430"/>
    </location>
</feature>
<feature type="transmembrane region" description="Helical" evidence="5">
    <location>
        <begin position="378"/>
        <end position="399"/>
    </location>
</feature>
<evidence type="ECO:0000256" key="1">
    <source>
        <dbReference type="ARBA" id="ARBA00004141"/>
    </source>
</evidence>
<dbReference type="PANTHER" id="PTHR11785:SF512">
    <property type="entry name" value="SOBREMESA, ISOFORM B"/>
    <property type="match status" value="1"/>
</dbReference>
<comment type="subcellular location">
    <subcellularLocation>
        <location evidence="1">Membrane</location>
        <topology evidence="1">Multi-pass membrane protein</topology>
    </subcellularLocation>
</comment>
<keyword evidence="4 5" id="KW-0472">Membrane</keyword>
<reference evidence="6" key="1">
    <citation type="submission" date="2021-04" db="EMBL/GenBank/DDBJ databases">
        <title>Luteolibacter sp. 32A isolated from the skin of an Anderson's salamander (Ambystoma andersonii).</title>
        <authorList>
            <person name="Spergser J."/>
            <person name="Busse H.-J."/>
        </authorList>
    </citation>
    <scope>NUCLEOTIDE SEQUENCE</scope>
    <source>
        <strain evidence="6">32A</strain>
    </source>
</reference>
<dbReference type="AlphaFoldDB" id="A0A975J0V1"/>
<evidence type="ECO:0000256" key="2">
    <source>
        <dbReference type="ARBA" id="ARBA00022692"/>
    </source>
</evidence>
<keyword evidence="7" id="KW-1185">Reference proteome</keyword>
<dbReference type="InterPro" id="IPR002293">
    <property type="entry name" value="AA/rel_permease1"/>
</dbReference>
<dbReference type="Gene3D" id="1.20.1740.10">
    <property type="entry name" value="Amino acid/polyamine transporter I"/>
    <property type="match status" value="1"/>
</dbReference>
<dbReference type="Proteomes" id="UP000676169">
    <property type="component" value="Chromosome"/>
</dbReference>
<feature type="transmembrane region" description="Helical" evidence="5">
    <location>
        <begin position="148"/>
        <end position="167"/>
    </location>
</feature>
<feature type="transmembrane region" description="Helical" evidence="5">
    <location>
        <begin position="257"/>
        <end position="282"/>
    </location>
</feature>
<protein>
    <submittedName>
        <fullName evidence="6">APC family permease</fullName>
    </submittedName>
</protein>
<proteinExistence type="predicted"/>
<accession>A0A975J0V1</accession>
<evidence type="ECO:0000313" key="6">
    <source>
        <dbReference type="EMBL" id="QUE51932.1"/>
    </source>
</evidence>
<feature type="transmembrane region" description="Helical" evidence="5">
    <location>
        <begin position="436"/>
        <end position="454"/>
    </location>
</feature>
<dbReference type="GO" id="GO:0015179">
    <property type="term" value="F:L-amino acid transmembrane transporter activity"/>
    <property type="evidence" value="ECO:0007669"/>
    <property type="project" value="TreeGrafter"/>
</dbReference>
<evidence type="ECO:0000256" key="3">
    <source>
        <dbReference type="ARBA" id="ARBA00022989"/>
    </source>
</evidence>
<feature type="transmembrane region" description="Helical" evidence="5">
    <location>
        <begin position="217"/>
        <end position="237"/>
    </location>
</feature>
<name>A0A975J0V1_9BACT</name>
<evidence type="ECO:0000256" key="4">
    <source>
        <dbReference type="ARBA" id="ARBA00023136"/>
    </source>
</evidence>
<feature type="transmembrane region" description="Helical" evidence="5">
    <location>
        <begin position="31"/>
        <end position="52"/>
    </location>
</feature>
<keyword evidence="2 5" id="KW-0812">Transmembrane</keyword>
<feature type="transmembrane region" description="Helical" evidence="5">
    <location>
        <begin position="174"/>
        <end position="197"/>
    </location>
</feature>
<evidence type="ECO:0000313" key="7">
    <source>
        <dbReference type="Proteomes" id="UP000676169"/>
    </source>
</evidence>
<dbReference type="GO" id="GO:0016020">
    <property type="term" value="C:membrane"/>
    <property type="evidence" value="ECO:0007669"/>
    <property type="project" value="UniProtKB-SubCell"/>
</dbReference>
<dbReference type="PANTHER" id="PTHR11785">
    <property type="entry name" value="AMINO ACID TRANSPORTER"/>
    <property type="match status" value="1"/>
</dbReference>
<organism evidence="6 7">
    <name type="scientific">Luteolibacter ambystomatis</name>
    <dbReference type="NCBI Taxonomy" id="2824561"/>
    <lineage>
        <taxon>Bacteria</taxon>
        <taxon>Pseudomonadati</taxon>
        <taxon>Verrucomicrobiota</taxon>
        <taxon>Verrucomicrobiia</taxon>
        <taxon>Verrucomicrobiales</taxon>
        <taxon>Verrucomicrobiaceae</taxon>
        <taxon>Luteolibacter</taxon>
    </lineage>
</organism>
<dbReference type="Pfam" id="PF13520">
    <property type="entry name" value="AA_permease_2"/>
    <property type="match status" value="1"/>
</dbReference>
<dbReference type="PIRSF" id="PIRSF006060">
    <property type="entry name" value="AA_transporter"/>
    <property type="match status" value="1"/>
</dbReference>
<dbReference type="InterPro" id="IPR050598">
    <property type="entry name" value="AminoAcid_Transporter"/>
</dbReference>
<evidence type="ECO:0000256" key="5">
    <source>
        <dbReference type="SAM" id="Phobius"/>
    </source>
</evidence>
<feature type="transmembrane region" description="Helical" evidence="5">
    <location>
        <begin position="302"/>
        <end position="326"/>
    </location>
</feature>
<dbReference type="RefSeq" id="WP_211632245.1">
    <property type="nucleotide sequence ID" value="NZ_CP073100.1"/>
</dbReference>